<protein>
    <submittedName>
        <fullName evidence="1">Uncharacterized protein</fullName>
    </submittedName>
</protein>
<sequence>MYSVTFQICCSLPRSLTLGTERKGKSRLSQCVNVILSILTSILSCAGKRSPQRVLHNI</sequence>
<organism evidence="1">
    <name type="scientific">Anguilla anguilla</name>
    <name type="common">European freshwater eel</name>
    <name type="synonym">Muraena anguilla</name>
    <dbReference type="NCBI Taxonomy" id="7936"/>
    <lineage>
        <taxon>Eukaryota</taxon>
        <taxon>Metazoa</taxon>
        <taxon>Chordata</taxon>
        <taxon>Craniata</taxon>
        <taxon>Vertebrata</taxon>
        <taxon>Euteleostomi</taxon>
        <taxon>Actinopterygii</taxon>
        <taxon>Neopterygii</taxon>
        <taxon>Teleostei</taxon>
        <taxon>Anguilliformes</taxon>
        <taxon>Anguillidae</taxon>
        <taxon>Anguilla</taxon>
    </lineage>
</organism>
<reference evidence="1" key="1">
    <citation type="submission" date="2014-11" db="EMBL/GenBank/DDBJ databases">
        <authorList>
            <person name="Amaro Gonzalez C."/>
        </authorList>
    </citation>
    <scope>NUCLEOTIDE SEQUENCE</scope>
</reference>
<proteinExistence type="predicted"/>
<reference evidence="1" key="2">
    <citation type="journal article" date="2015" name="Fish Shellfish Immunol.">
        <title>Early steps in the European eel (Anguilla anguilla)-Vibrio vulnificus interaction in the gills: Role of the RtxA13 toxin.</title>
        <authorList>
            <person name="Callol A."/>
            <person name="Pajuelo D."/>
            <person name="Ebbesson L."/>
            <person name="Teles M."/>
            <person name="MacKenzie S."/>
            <person name="Amaro C."/>
        </authorList>
    </citation>
    <scope>NUCLEOTIDE SEQUENCE</scope>
</reference>
<name>A0A0E9PW61_ANGAN</name>
<accession>A0A0E9PW61</accession>
<evidence type="ECO:0000313" key="1">
    <source>
        <dbReference type="EMBL" id="JAH08841.1"/>
    </source>
</evidence>
<dbReference type="EMBL" id="GBXM01099736">
    <property type="protein sequence ID" value="JAH08841.1"/>
    <property type="molecule type" value="Transcribed_RNA"/>
</dbReference>
<dbReference type="AlphaFoldDB" id="A0A0E9PW61"/>